<accession>A0ABR2GE73</accession>
<gene>
    <name evidence="1" type="ORF">V6N12_050962</name>
</gene>
<reference evidence="1 2" key="1">
    <citation type="journal article" date="2024" name="G3 (Bethesda)">
        <title>Genome assembly of Hibiscus sabdariffa L. provides insights into metabolisms of medicinal natural products.</title>
        <authorList>
            <person name="Kim T."/>
        </authorList>
    </citation>
    <scope>NUCLEOTIDE SEQUENCE [LARGE SCALE GENOMIC DNA]</scope>
    <source>
        <strain evidence="1">TK-2024</strain>
        <tissue evidence="1">Old leaves</tissue>
    </source>
</reference>
<comment type="caution">
    <text evidence="1">The sequence shown here is derived from an EMBL/GenBank/DDBJ whole genome shotgun (WGS) entry which is preliminary data.</text>
</comment>
<protein>
    <submittedName>
        <fullName evidence="1">Uncharacterized protein</fullName>
    </submittedName>
</protein>
<keyword evidence="2" id="KW-1185">Reference proteome</keyword>
<name>A0ABR2GE73_9ROSI</name>
<organism evidence="1 2">
    <name type="scientific">Hibiscus sabdariffa</name>
    <name type="common">roselle</name>
    <dbReference type="NCBI Taxonomy" id="183260"/>
    <lineage>
        <taxon>Eukaryota</taxon>
        <taxon>Viridiplantae</taxon>
        <taxon>Streptophyta</taxon>
        <taxon>Embryophyta</taxon>
        <taxon>Tracheophyta</taxon>
        <taxon>Spermatophyta</taxon>
        <taxon>Magnoliopsida</taxon>
        <taxon>eudicotyledons</taxon>
        <taxon>Gunneridae</taxon>
        <taxon>Pentapetalae</taxon>
        <taxon>rosids</taxon>
        <taxon>malvids</taxon>
        <taxon>Malvales</taxon>
        <taxon>Malvaceae</taxon>
        <taxon>Malvoideae</taxon>
        <taxon>Hibiscus</taxon>
    </lineage>
</organism>
<sequence length="117" mass="14109">MRSSFELRQSKFRCMHLCRISLDGHLPLMDWIFTNLTNSRKFAWDGESWELLFGSLVWLLWLRRNECIFEPEKVRWVPILSHEKQLQQECRAAVAVFRQLGVEPIFPWEQFAGRDRL</sequence>
<dbReference type="Proteomes" id="UP001472677">
    <property type="component" value="Unassembled WGS sequence"/>
</dbReference>
<evidence type="ECO:0000313" key="2">
    <source>
        <dbReference type="Proteomes" id="UP001472677"/>
    </source>
</evidence>
<evidence type="ECO:0000313" key="1">
    <source>
        <dbReference type="EMBL" id="KAK8601120.1"/>
    </source>
</evidence>
<proteinExistence type="predicted"/>
<dbReference type="EMBL" id="JBBPBM010000001">
    <property type="protein sequence ID" value="KAK8601120.1"/>
    <property type="molecule type" value="Genomic_DNA"/>
</dbReference>